<evidence type="ECO:0000313" key="9">
    <source>
        <dbReference type="Proteomes" id="UP000580856"/>
    </source>
</evidence>
<evidence type="ECO:0000313" key="8">
    <source>
        <dbReference type="EMBL" id="NJB67487.1"/>
    </source>
</evidence>
<sequence length="335" mass="36730">MREALLWKAVSGQRVQCRLCSHFCIIDDGARGTCGVRENRGGSLFTLADRIAALHIDPVEKKPLFHFLPGTETLSFAAMGCNFSCSWCQNYSLSQPPRTGQSPEGQPAEPQDLVDAALRNGCASISYTYSEPTVFFEIMLDTAKRATQRGLYNIMVSNGFQSPQCLDELAPYINAANIDLKSFSEATYRDHCKARLAPVLDNLRHMMQLGWWVEITTLVIPALNDSDTELTDIASFIAKELGPDVPWHISRFHPDFTMHDRAPTPVTTLERAAAIGRAAGLHYVYTGNVPGHSGENTVCPSCGATAIARRGFTLLSDPPHDTCPECGAHIPGVFE</sequence>
<dbReference type="GO" id="GO:0051539">
    <property type="term" value="F:4 iron, 4 sulfur cluster binding"/>
    <property type="evidence" value="ECO:0007669"/>
    <property type="project" value="UniProtKB-KW"/>
</dbReference>
<dbReference type="PANTHER" id="PTHR30352">
    <property type="entry name" value="PYRUVATE FORMATE-LYASE-ACTIVATING ENZYME"/>
    <property type="match status" value="1"/>
</dbReference>
<name>A0A846QK39_9BACT</name>
<dbReference type="NCBIfam" id="TIGR04337">
    <property type="entry name" value="AmmeMemoSam_rS"/>
    <property type="match status" value="1"/>
</dbReference>
<dbReference type="RefSeq" id="WP_167940540.1">
    <property type="nucleotide sequence ID" value="NZ_JAATJA010000001.1"/>
</dbReference>
<accession>A0A846QK39</accession>
<dbReference type="SFLD" id="SFLDG01101">
    <property type="entry name" value="Uncharacterised_Radical_SAM_Su"/>
    <property type="match status" value="1"/>
</dbReference>
<feature type="binding site" evidence="6">
    <location>
        <position position="81"/>
    </location>
    <ligand>
        <name>[4Fe-4S] cluster</name>
        <dbReference type="ChEBI" id="CHEBI:49883"/>
        <note>4Fe-4S-S-AdoMet</note>
    </ligand>
</feature>
<feature type="binding site" evidence="6">
    <location>
        <position position="88"/>
    </location>
    <ligand>
        <name>[4Fe-4S] cluster</name>
        <dbReference type="ChEBI" id="CHEBI:49883"/>
        <note>4Fe-4S-S-AdoMet</note>
    </ligand>
</feature>
<protein>
    <submittedName>
        <fullName evidence="8">Pyruvate formate lyase activating enzyme</fullName>
        <ecNumber evidence="8">1.97.1.4</ecNumber>
    </submittedName>
</protein>
<dbReference type="Proteomes" id="UP000580856">
    <property type="component" value="Unassembled WGS sequence"/>
</dbReference>
<dbReference type="GO" id="GO:0043365">
    <property type="term" value="F:[formate-C-acetyltransferase]-activating enzyme activity"/>
    <property type="evidence" value="ECO:0007669"/>
    <property type="project" value="UniProtKB-EC"/>
</dbReference>
<dbReference type="InterPro" id="IPR013785">
    <property type="entry name" value="Aldolase_TIM"/>
</dbReference>
<dbReference type="PANTHER" id="PTHR30352:SF5">
    <property type="entry name" value="PYRUVATE FORMATE-LYASE 1-ACTIVATING ENZYME"/>
    <property type="match status" value="1"/>
</dbReference>
<evidence type="ECO:0000256" key="2">
    <source>
        <dbReference type="ARBA" id="ARBA00022691"/>
    </source>
</evidence>
<dbReference type="InterPro" id="IPR058240">
    <property type="entry name" value="rSAM_sf"/>
</dbReference>
<dbReference type="CDD" id="cd01335">
    <property type="entry name" value="Radical_SAM"/>
    <property type="match status" value="1"/>
</dbReference>
<evidence type="ECO:0000256" key="6">
    <source>
        <dbReference type="PIRSR" id="PIRSR004869-50"/>
    </source>
</evidence>
<keyword evidence="4 6" id="KW-0408">Iron</keyword>
<keyword evidence="2 6" id="KW-0949">S-adenosyl-L-methionine</keyword>
<keyword evidence="1" id="KW-0004">4Fe-4S</keyword>
<evidence type="ECO:0000259" key="7">
    <source>
        <dbReference type="PROSITE" id="PS51918"/>
    </source>
</evidence>
<evidence type="ECO:0000256" key="1">
    <source>
        <dbReference type="ARBA" id="ARBA00022485"/>
    </source>
</evidence>
<comment type="cofactor">
    <cofactor evidence="6">
        <name>[4Fe-4S] cluster</name>
        <dbReference type="ChEBI" id="CHEBI:49883"/>
    </cofactor>
    <text evidence="6">Binds 1 [4Fe-4S] cluster. The cluster is coordinated with 3 cysteines and an exchangeable S-adenosyl-L-methionine.</text>
</comment>
<dbReference type="InterPro" id="IPR034457">
    <property type="entry name" value="Organic_radical-activating"/>
</dbReference>
<comment type="caution">
    <text evidence="8">The sequence shown here is derived from an EMBL/GenBank/DDBJ whole genome shotgun (WGS) entry which is preliminary data.</text>
</comment>
<dbReference type="PIRSF" id="PIRSF004869">
    <property type="entry name" value="PflX_prd"/>
    <property type="match status" value="1"/>
</dbReference>
<evidence type="ECO:0000256" key="3">
    <source>
        <dbReference type="ARBA" id="ARBA00022723"/>
    </source>
</evidence>
<gene>
    <name evidence="8" type="ORF">GGQ74_001127</name>
</gene>
<keyword evidence="8" id="KW-0560">Oxidoreductase</keyword>
<dbReference type="EC" id="1.97.1.4" evidence="8"/>
<keyword evidence="5 6" id="KW-0411">Iron-sulfur</keyword>
<proteinExistence type="predicted"/>
<dbReference type="SUPFAM" id="SSF102114">
    <property type="entry name" value="Radical SAM enzymes"/>
    <property type="match status" value="1"/>
</dbReference>
<keyword evidence="3 6" id="KW-0479">Metal-binding</keyword>
<reference evidence="8 9" key="1">
    <citation type="submission" date="2020-03" db="EMBL/GenBank/DDBJ databases">
        <title>Genomic Encyclopedia of Type Strains, Phase IV (KMG-IV): sequencing the most valuable type-strain genomes for metagenomic binning, comparative biology and taxonomic classification.</title>
        <authorList>
            <person name="Goeker M."/>
        </authorList>
    </citation>
    <scope>NUCLEOTIDE SEQUENCE [LARGE SCALE GENOMIC DNA]</scope>
    <source>
        <strain evidence="8 9">DSM 24233</strain>
    </source>
</reference>
<organism evidence="8 9">
    <name type="scientific">Desulfobaculum xiamenense</name>
    <dbReference type="NCBI Taxonomy" id="995050"/>
    <lineage>
        <taxon>Bacteria</taxon>
        <taxon>Pseudomonadati</taxon>
        <taxon>Thermodesulfobacteriota</taxon>
        <taxon>Desulfovibrionia</taxon>
        <taxon>Desulfovibrionales</taxon>
        <taxon>Desulfovibrionaceae</taxon>
        <taxon>Desulfobaculum</taxon>
    </lineage>
</organism>
<keyword evidence="8" id="KW-0456">Lyase</keyword>
<evidence type="ECO:0000256" key="5">
    <source>
        <dbReference type="ARBA" id="ARBA00023014"/>
    </source>
</evidence>
<feature type="binding site" evidence="6">
    <location>
        <position position="85"/>
    </location>
    <ligand>
        <name>[4Fe-4S] cluster</name>
        <dbReference type="ChEBI" id="CHEBI:49883"/>
        <note>4Fe-4S-S-AdoMet</note>
    </ligand>
</feature>
<keyword evidence="9" id="KW-1185">Reference proteome</keyword>
<keyword evidence="8" id="KW-0670">Pyruvate</keyword>
<dbReference type="PROSITE" id="PS51918">
    <property type="entry name" value="RADICAL_SAM"/>
    <property type="match status" value="1"/>
</dbReference>
<dbReference type="GO" id="GO:0016829">
    <property type="term" value="F:lyase activity"/>
    <property type="evidence" value="ECO:0007669"/>
    <property type="project" value="UniProtKB-KW"/>
</dbReference>
<dbReference type="GO" id="GO:0046872">
    <property type="term" value="F:metal ion binding"/>
    <property type="evidence" value="ECO:0007669"/>
    <property type="project" value="UniProtKB-KW"/>
</dbReference>
<dbReference type="InterPro" id="IPR007197">
    <property type="entry name" value="rSAM"/>
</dbReference>
<dbReference type="EMBL" id="JAATJA010000001">
    <property type="protein sequence ID" value="NJB67487.1"/>
    <property type="molecule type" value="Genomic_DNA"/>
</dbReference>
<dbReference type="AlphaFoldDB" id="A0A846QK39"/>
<feature type="domain" description="Radical SAM core" evidence="7">
    <location>
        <begin position="66"/>
        <end position="288"/>
    </location>
</feature>
<dbReference type="InterPro" id="IPR016431">
    <property type="entry name" value="Pyrv-formate_lyase-activ_prd"/>
</dbReference>
<dbReference type="Pfam" id="PF04055">
    <property type="entry name" value="Radical_SAM"/>
    <property type="match status" value="1"/>
</dbReference>
<dbReference type="SFLD" id="SFLDS00029">
    <property type="entry name" value="Radical_SAM"/>
    <property type="match status" value="1"/>
</dbReference>
<evidence type="ECO:0000256" key="4">
    <source>
        <dbReference type="ARBA" id="ARBA00023004"/>
    </source>
</evidence>
<dbReference type="InterPro" id="IPR027596">
    <property type="entry name" value="AmmeMemoSam_rS"/>
</dbReference>
<dbReference type="Gene3D" id="3.20.20.70">
    <property type="entry name" value="Aldolase class I"/>
    <property type="match status" value="1"/>
</dbReference>